<reference evidence="2 3" key="1">
    <citation type="journal article" date="2016" name="Genome Announc.">
        <title>Complete Genome and Plasmid Sequences for Rhodococcus fascians D188 and Draft Sequences for Rhodococcus Isolates PBTS 1 and PBTS 2.</title>
        <authorList>
            <person name="Stamler R.A."/>
            <person name="Vereecke D."/>
            <person name="Zhang Y."/>
            <person name="Schilkey F."/>
            <person name="Devitt N."/>
            <person name="Randall J.J."/>
        </authorList>
    </citation>
    <scope>NUCLEOTIDE SEQUENCE [LARGE SCALE GENOMIC DNA]</scope>
    <source>
        <strain evidence="2 3">PBTS2</strain>
    </source>
</reference>
<organism evidence="2 3">
    <name type="scientific">Rhodococcoides fascians</name>
    <name type="common">Rhodococcus fascians</name>
    <dbReference type="NCBI Taxonomy" id="1828"/>
    <lineage>
        <taxon>Bacteria</taxon>
        <taxon>Bacillati</taxon>
        <taxon>Actinomycetota</taxon>
        <taxon>Actinomycetes</taxon>
        <taxon>Mycobacteriales</taxon>
        <taxon>Nocardiaceae</taxon>
        <taxon>Rhodococcoides</taxon>
    </lineage>
</organism>
<gene>
    <name evidence="2" type="ORF">A3Q41_02078</name>
</gene>
<proteinExistence type="predicted"/>
<dbReference type="EMBL" id="CP015220">
    <property type="protein sequence ID" value="AMY23380.1"/>
    <property type="molecule type" value="Genomic_DNA"/>
</dbReference>
<dbReference type="RefSeq" id="WP_167326464.1">
    <property type="nucleotide sequence ID" value="NZ_CP015220.1"/>
</dbReference>
<evidence type="ECO:0000256" key="1">
    <source>
        <dbReference type="SAM" id="MobiDB-lite"/>
    </source>
</evidence>
<dbReference type="PATRIC" id="fig|1653479.3.peg.2100"/>
<dbReference type="GeneID" id="93552145"/>
<reference evidence="3" key="2">
    <citation type="submission" date="2016-04" db="EMBL/GenBank/DDBJ databases">
        <title>Complete Genome and Plasmid Sequences for Rhodococcus fascians D188 and Draft Sequences for Rhodococcus spp. Isolates PBTS 1 and PBTS 2.</title>
        <authorList>
            <person name="Stamer R."/>
            <person name="Vereecke D."/>
            <person name="Zhang Y."/>
            <person name="Schilkey F."/>
            <person name="Devitt N."/>
            <person name="Randall J."/>
        </authorList>
    </citation>
    <scope>NUCLEOTIDE SEQUENCE [LARGE SCALE GENOMIC DNA]</scope>
    <source>
        <strain evidence="3">PBTS2</strain>
    </source>
</reference>
<dbReference type="AlphaFoldDB" id="A0A143QK08"/>
<keyword evidence="3" id="KW-1185">Reference proteome</keyword>
<feature type="compositionally biased region" description="Basic and acidic residues" evidence="1">
    <location>
        <begin position="17"/>
        <end position="50"/>
    </location>
</feature>
<dbReference type="Proteomes" id="UP000076038">
    <property type="component" value="Chromosome"/>
</dbReference>
<dbReference type="KEGG" id="rhs:A3Q41_02078"/>
<protein>
    <submittedName>
        <fullName evidence="2">Uncharacterized protein</fullName>
    </submittedName>
</protein>
<sequence>MSENNEPTLDDVMIPTEEAHPDHKEHAKTPKHLDDSDLDARTEHERNEVN</sequence>
<feature type="region of interest" description="Disordered" evidence="1">
    <location>
        <begin position="1"/>
        <end position="50"/>
    </location>
</feature>
<name>A0A143QK08_RHOFA</name>
<accession>A0A143QK08</accession>
<evidence type="ECO:0000313" key="3">
    <source>
        <dbReference type="Proteomes" id="UP000076038"/>
    </source>
</evidence>
<evidence type="ECO:0000313" key="2">
    <source>
        <dbReference type="EMBL" id="AMY23380.1"/>
    </source>
</evidence>